<dbReference type="InterPro" id="IPR044799">
    <property type="entry name" value="SOG1-like"/>
</dbReference>
<evidence type="ECO:0000313" key="1">
    <source>
        <dbReference type="EMBL" id="KAF2554771.1"/>
    </source>
</evidence>
<dbReference type="InterPro" id="IPR036093">
    <property type="entry name" value="NAC_dom_sf"/>
</dbReference>
<dbReference type="PANTHER" id="PTHR31079">
    <property type="entry name" value="NAC DOMAIN-CONTAINING PROTEIN 73"/>
    <property type="match status" value="1"/>
</dbReference>
<evidence type="ECO:0000313" key="2">
    <source>
        <dbReference type="Proteomes" id="UP000712281"/>
    </source>
</evidence>
<comment type="caution">
    <text evidence="1">The sequence shown here is derived from an EMBL/GenBank/DDBJ whole genome shotgun (WGS) entry which is preliminary data.</text>
</comment>
<dbReference type="GO" id="GO:0000976">
    <property type="term" value="F:transcription cis-regulatory region binding"/>
    <property type="evidence" value="ECO:0007669"/>
    <property type="project" value="TreeGrafter"/>
</dbReference>
<organism evidence="1 2">
    <name type="scientific">Brassica cretica</name>
    <name type="common">Mustard</name>
    <dbReference type="NCBI Taxonomy" id="69181"/>
    <lineage>
        <taxon>Eukaryota</taxon>
        <taxon>Viridiplantae</taxon>
        <taxon>Streptophyta</taxon>
        <taxon>Embryophyta</taxon>
        <taxon>Tracheophyta</taxon>
        <taxon>Spermatophyta</taxon>
        <taxon>Magnoliopsida</taxon>
        <taxon>eudicotyledons</taxon>
        <taxon>Gunneridae</taxon>
        <taxon>Pentapetalae</taxon>
        <taxon>rosids</taxon>
        <taxon>malvids</taxon>
        <taxon>Brassicales</taxon>
        <taxon>Brassicaceae</taxon>
        <taxon>Brassiceae</taxon>
        <taxon>Brassica</taxon>
    </lineage>
</organism>
<sequence>MSWCDGSDDLNLERASNIDHPSIQLKDQSQSCVTSRPDSKIIVESPIMTCSSCGHKMHQQDDQVGSIKDLPSLPAGVKFDPSDKEILMHLEAKVSSDKRKLHPLIDEFIPTLEGENGICYTHPEKLPGHAAQLHLVVNTFDTSLMFNSVSLRKQLPLDLVHYYYPLTISRIIQACDALLRYSLTASSMSKSSPWRVSSTVTCHAALSPLRKLHQKTFGACILCNLSRYTLTASSMSNSCPW</sequence>
<accession>A0A8S9H715</accession>
<evidence type="ECO:0008006" key="3">
    <source>
        <dbReference type="Google" id="ProtNLM"/>
    </source>
</evidence>
<dbReference type="AlphaFoldDB" id="A0A8S9H715"/>
<reference evidence="1" key="1">
    <citation type="submission" date="2019-12" db="EMBL/GenBank/DDBJ databases">
        <title>Genome sequencing and annotation of Brassica cretica.</title>
        <authorList>
            <person name="Studholme D.J."/>
            <person name="Sarris P.F."/>
        </authorList>
    </citation>
    <scope>NUCLEOTIDE SEQUENCE</scope>
    <source>
        <strain evidence="1">PFS-001/15</strain>
        <tissue evidence="1">Leaf</tissue>
    </source>
</reference>
<name>A0A8S9H715_BRACR</name>
<dbReference type="EMBL" id="QGKW02001940">
    <property type="protein sequence ID" value="KAF2554771.1"/>
    <property type="molecule type" value="Genomic_DNA"/>
</dbReference>
<dbReference type="SUPFAM" id="SSF101941">
    <property type="entry name" value="NAC domain"/>
    <property type="match status" value="1"/>
</dbReference>
<gene>
    <name evidence="1" type="ORF">F2Q68_00014638</name>
</gene>
<dbReference type="GO" id="GO:0003700">
    <property type="term" value="F:DNA-binding transcription factor activity"/>
    <property type="evidence" value="ECO:0007669"/>
    <property type="project" value="InterPro"/>
</dbReference>
<proteinExistence type="predicted"/>
<dbReference type="Proteomes" id="UP000712281">
    <property type="component" value="Unassembled WGS sequence"/>
</dbReference>
<dbReference type="GO" id="GO:0005634">
    <property type="term" value="C:nucleus"/>
    <property type="evidence" value="ECO:0007669"/>
    <property type="project" value="TreeGrafter"/>
</dbReference>
<dbReference type="PANTHER" id="PTHR31079:SF20">
    <property type="entry name" value="NAC DOMAIN-CONTAINING PROTEIN 10"/>
    <property type="match status" value="1"/>
</dbReference>
<protein>
    <recommendedName>
        <fullName evidence="3">NAC domain-containing protein</fullName>
    </recommendedName>
</protein>